<reference evidence="1 2" key="1">
    <citation type="submission" date="2018-04" db="EMBL/GenBank/DDBJ databases">
        <title>The genome of golden apple snail Pomacea canaliculata provides insight into stress tolerance and invasive adaptation.</title>
        <authorList>
            <person name="Liu C."/>
            <person name="Liu B."/>
            <person name="Ren Y."/>
            <person name="Zhang Y."/>
            <person name="Wang H."/>
            <person name="Li S."/>
            <person name="Jiang F."/>
            <person name="Yin L."/>
            <person name="Zhang G."/>
            <person name="Qian W."/>
            <person name="Fan W."/>
        </authorList>
    </citation>
    <scope>NUCLEOTIDE SEQUENCE [LARGE SCALE GENOMIC DNA]</scope>
    <source>
        <strain evidence="1">SZHN2017</strain>
        <tissue evidence="1">Muscle</tissue>
    </source>
</reference>
<comment type="caution">
    <text evidence="1">The sequence shown here is derived from an EMBL/GenBank/DDBJ whole genome shotgun (WGS) entry which is preliminary data.</text>
</comment>
<evidence type="ECO:0000313" key="2">
    <source>
        <dbReference type="Proteomes" id="UP000245119"/>
    </source>
</evidence>
<gene>
    <name evidence="1" type="ORF">C0Q70_07063</name>
</gene>
<dbReference type="OrthoDB" id="6194168at2759"/>
<name>A0A2T7PE04_POMCA</name>
<dbReference type="SUPFAM" id="SSF47473">
    <property type="entry name" value="EF-hand"/>
    <property type="match status" value="1"/>
</dbReference>
<dbReference type="Proteomes" id="UP000245119">
    <property type="component" value="Linkage Group LG4"/>
</dbReference>
<organism evidence="1 2">
    <name type="scientific">Pomacea canaliculata</name>
    <name type="common">Golden apple snail</name>
    <dbReference type="NCBI Taxonomy" id="400727"/>
    <lineage>
        <taxon>Eukaryota</taxon>
        <taxon>Metazoa</taxon>
        <taxon>Spiralia</taxon>
        <taxon>Lophotrochozoa</taxon>
        <taxon>Mollusca</taxon>
        <taxon>Gastropoda</taxon>
        <taxon>Caenogastropoda</taxon>
        <taxon>Architaenioglossa</taxon>
        <taxon>Ampullarioidea</taxon>
        <taxon>Ampullariidae</taxon>
        <taxon>Pomacea</taxon>
    </lineage>
</organism>
<sequence length="257" mass="28919">MCVYIFHLCARVNRAEEGGCVSTSLSIDEKLRINAAANDHDNNQIVDASDVAYDLSHNYDTNGDGAVTEDESITRWTCAFGDTVYFARFVFNLLSRGQAEIRPEQFNVPPLDTGIPLSRFIELNRQRYELFSNDSCVNTDLTLDQKLDINAQQNDHNNDGLVTSDDIAYDLNNRYDANRGLLQMKNSRESLTEDGKVTQAEWVLHWSCAYGDTAAYARYTWQQIGRGAEYIQSSQFSGPPFDTGIPIAAFRASNRQV</sequence>
<accession>A0A2T7PE04</accession>
<proteinExistence type="predicted"/>
<dbReference type="EMBL" id="PZQS01000004">
    <property type="protein sequence ID" value="PVD31646.1"/>
    <property type="molecule type" value="Genomic_DNA"/>
</dbReference>
<dbReference type="AlphaFoldDB" id="A0A2T7PE04"/>
<protein>
    <recommendedName>
        <fullName evidence="3">EF-hand domain-containing protein</fullName>
    </recommendedName>
</protein>
<evidence type="ECO:0000313" key="1">
    <source>
        <dbReference type="EMBL" id="PVD31646.1"/>
    </source>
</evidence>
<dbReference type="InterPro" id="IPR011992">
    <property type="entry name" value="EF-hand-dom_pair"/>
</dbReference>
<evidence type="ECO:0008006" key="3">
    <source>
        <dbReference type="Google" id="ProtNLM"/>
    </source>
</evidence>
<keyword evidence="2" id="KW-1185">Reference proteome</keyword>